<evidence type="ECO:0000313" key="1">
    <source>
        <dbReference type="EMBL" id="KOC58571.1"/>
    </source>
</evidence>
<accession>A0A0L7QJ58</accession>
<keyword evidence="2" id="KW-1185">Reference proteome</keyword>
<dbReference type="EMBL" id="KQ415586">
    <property type="protein sequence ID" value="KOC58571.1"/>
    <property type="molecule type" value="Genomic_DNA"/>
</dbReference>
<sequence>MFDNNVPNICWDGFSETDDLHLDFEKDDLSISDVVYDNSIINENPKVTVFDAVCGSGKTNHLIQKIKESDFNRKFLYIVPVIDECHRVAGTKYEEDDLFKRPILEENSKISYAYDNNHPLFNRKFKHPDYKGGNKEQNLKTLMNNKQNIVSTHQLFSKLTKDTLVNSKEYTLIIDETISVFQYYSGVTVKETRLLFKKKLLSVAEDGFTLVFNKENFGRDDSTTDGTKYEELARLCNARQLAVIDQSYVIWMLDIELIKSFKEVWVSTYMFQGSQMDSLFKKHKISYEIVNFGKSPKDFLKLINIHGVKDNSSFNSMIESRKNKLNLCGERWFSLSSSHFSKDGDSICENLRKNLGNFNRHVTKSPKKIFRFHTVFKDYDHKVSGKNYSNEWLPYNIKATNSYNQCHCLAYMLNLFVQPAITRLCHKMGYPISEEQFASIICGGAIGADSLGKKYALEKGINVEYFIPDWDLYGKSARETLLKTQKKLKSIGREKHVNSGTSHVYELNRDHFIYENLKTVVLKYFDTKNEASQYEEYLIRKCLPKYNRMVKDSEKKVSDSFGWLDNAHKVKKKLDLLFEIVNNTNSFNLKALQKFKNSRYQKVDLDDEGKKNKLDNVLNFGGEILYEYKIGEKTRKIHVSVDNGQRINKNIPKYKFHVRNAQGYRVFIKASSRKIAQETEIVMVGLVESSKNSKVFNLFPQDYLNNGGNNNNFKTRTVIGEADFLAIHDTEEMIVVAVFKDTVDGWTGLKQRLPFLSLQDVNDLSENMATEDKRYIIYPVEELLL</sequence>
<evidence type="ECO:0000313" key="2">
    <source>
        <dbReference type="Proteomes" id="UP000053825"/>
    </source>
</evidence>
<reference evidence="1 2" key="1">
    <citation type="submission" date="2015-07" db="EMBL/GenBank/DDBJ databases">
        <title>The genome of Habropoda laboriosa.</title>
        <authorList>
            <person name="Pan H."/>
            <person name="Kapheim K."/>
        </authorList>
    </citation>
    <scope>NUCLEOTIDE SEQUENCE [LARGE SCALE GENOMIC DNA]</scope>
    <source>
        <strain evidence="1">0110345459</strain>
    </source>
</reference>
<dbReference type="AlphaFoldDB" id="A0A0L7QJ58"/>
<proteinExistence type="predicted"/>
<organism evidence="1 2">
    <name type="scientific">Habropoda laboriosa</name>
    <dbReference type="NCBI Taxonomy" id="597456"/>
    <lineage>
        <taxon>Eukaryota</taxon>
        <taxon>Metazoa</taxon>
        <taxon>Ecdysozoa</taxon>
        <taxon>Arthropoda</taxon>
        <taxon>Hexapoda</taxon>
        <taxon>Insecta</taxon>
        <taxon>Pterygota</taxon>
        <taxon>Neoptera</taxon>
        <taxon>Endopterygota</taxon>
        <taxon>Hymenoptera</taxon>
        <taxon>Apocrita</taxon>
        <taxon>Aculeata</taxon>
        <taxon>Apoidea</taxon>
        <taxon>Anthophila</taxon>
        <taxon>Apidae</taxon>
        <taxon>Habropoda</taxon>
    </lineage>
</organism>
<name>A0A0L7QJ58_9HYME</name>
<protein>
    <submittedName>
        <fullName evidence="1">SPBc2 prophage-derived uncharacterized protein yonV</fullName>
    </submittedName>
</protein>
<dbReference type="Proteomes" id="UP000053825">
    <property type="component" value="Unassembled WGS sequence"/>
</dbReference>
<gene>
    <name evidence="1" type="ORF">WH47_09465</name>
</gene>